<dbReference type="InterPro" id="IPR000644">
    <property type="entry name" value="CBS_dom"/>
</dbReference>
<dbReference type="KEGG" id="chya:V22_13640"/>
<dbReference type="Pfam" id="PF00571">
    <property type="entry name" value="CBS"/>
    <property type="match status" value="2"/>
</dbReference>
<proteinExistence type="predicted"/>
<gene>
    <name evidence="5" type="ORF">V22_13640</name>
</gene>
<reference evidence="5 6" key="1">
    <citation type="submission" date="2019-02" db="EMBL/GenBank/DDBJ databases">
        <title>Deep-cultivation of Planctomycetes and their phenomic and genomic characterization uncovers novel biology.</title>
        <authorList>
            <person name="Wiegand S."/>
            <person name="Jogler M."/>
            <person name="Boedeker C."/>
            <person name="Pinto D."/>
            <person name="Vollmers J."/>
            <person name="Rivas-Marin E."/>
            <person name="Kohn T."/>
            <person name="Peeters S.H."/>
            <person name="Heuer A."/>
            <person name="Rast P."/>
            <person name="Oberbeckmann S."/>
            <person name="Bunk B."/>
            <person name="Jeske O."/>
            <person name="Meyerdierks A."/>
            <person name="Storesund J.E."/>
            <person name="Kallscheuer N."/>
            <person name="Luecker S."/>
            <person name="Lage O.M."/>
            <person name="Pohl T."/>
            <person name="Merkel B.J."/>
            <person name="Hornburger P."/>
            <person name="Mueller R.-W."/>
            <person name="Bruemmer F."/>
            <person name="Labrenz M."/>
            <person name="Spormann A.M."/>
            <person name="Op den Camp H."/>
            <person name="Overmann J."/>
            <person name="Amann R."/>
            <person name="Jetten M.S.M."/>
            <person name="Mascher T."/>
            <person name="Medema M.H."/>
            <person name="Devos D.P."/>
            <person name="Kaster A.-K."/>
            <person name="Ovreas L."/>
            <person name="Rohde M."/>
            <person name="Galperin M.Y."/>
            <person name="Jogler C."/>
        </authorList>
    </citation>
    <scope>NUCLEOTIDE SEQUENCE [LARGE SCALE GENOMIC DNA]</scope>
    <source>
        <strain evidence="5 6">V22</strain>
    </source>
</reference>
<evidence type="ECO:0000256" key="1">
    <source>
        <dbReference type="ARBA" id="ARBA00023122"/>
    </source>
</evidence>
<dbReference type="OrthoDB" id="213170at2"/>
<evidence type="ECO:0000256" key="2">
    <source>
        <dbReference type="PROSITE-ProRule" id="PRU00703"/>
    </source>
</evidence>
<dbReference type="EMBL" id="CP036316">
    <property type="protein sequence ID" value="QDT64133.1"/>
    <property type="molecule type" value="Genomic_DNA"/>
</dbReference>
<feature type="region of interest" description="Disordered" evidence="3">
    <location>
        <begin position="131"/>
        <end position="150"/>
    </location>
</feature>
<dbReference type="InterPro" id="IPR051257">
    <property type="entry name" value="Diverse_CBS-Domain"/>
</dbReference>
<evidence type="ECO:0000259" key="4">
    <source>
        <dbReference type="PROSITE" id="PS51371"/>
    </source>
</evidence>
<accession>A0A517T6Y7</accession>
<feature type="domain" description="CBS" evidence="4">
    <location>
        <begin position="9"/>
        <end position="66"/>
    </location>
</feature>
<dbReference type="CDD" id="cd02205">
    <property type="entry name" value="CBS_pair_SF"/>
    <property type="match status" value="1"/>
</dbReference>
<dbReference type="PANTHER" id="PTHR43080:SF2">
    <property type="entry name" value="CBS DOMAIN-CONTAINING PROTEIN"/>
    <property type="match status" value="1"/>
</dbReference>
<keyword evidence="6" id="KW-1185">Reference proteome</keyword>
<evidence type="ECO:0000313" key="5">
    <source>
        <dbReference type="EMBL" id="QDT64133.1"/>
    </source>
</evidence>
<feature type="domain" description="CBS" evidence="4">
    <location>
        <begin position="73"/>
        <end position="129"/>
    </location>
</feature>
<dbReference type="Proteomes" id="UP000319976">
    <property type="component" value="Chromosome"/>
</dbReference>
<dbReference type="InterPro" id="IPR046342">
    <property type="entry name" value="CBS_dom_sf"/>
</dbReference>
<dbReference type="SUPFAM" id="SSF54631">
    <property type="entry name" value="CBS-domain pair"/>
    <property type="match status" value="1"/>
</dbReference>
<dbReference type="PROSITE" id="PS51371">
    <property type="entry name" value="CBS"/>
    <property type="match status" value="2"/>
</dbReference>
<organism evidence="5 6">
    <name type="scientific">Calycomorphotria hydatis</name>
    <dbReference type="NCBI Taxonomy" id="2528027"/>
    <lineage>
        <taxon>Bacteria</taxon>
        <taxon>Pseudomonadati</taxon>
        <taxon>Planctomycetota</taxon>
        <taxon>Planctomycetia</taxon>
        <taxon>Planctomycetales</taxon>
        <taxon>Planctomycetaceae</taxon>
        <taxon>Calycomorphotria</taxon>
    </lineage>
</organism>
<dbReference type="PANTHER" id="PTHR43080">
    <property type="entry name" value="CBS DOMAIN-CONTAINING PROTEIN CBSX3, MITOCHONDRIAL"/>
    <property type="match status" value="1"/>
</dbReference>
<dbReference type="AlphaFoldDB" id="A0A517T6Y7"/>
<dbReference type="RefSeq" id="WP_145261045.1">
    <property type="nucleotide sequence ID" value="NZ_CP036316.1"/>
</dbReference>
<dbReference type="Gene3D" id="3.10.580.10">
    <property type="entry name" value="CBS-domain"/>
    <property type="match status" value="1"/>
</dbReference>
<keyword evidence="1 2" id="KW-0129">CBS domain</keyword>
<name>A0A517T6Y7_9PLAN</name>
<sequence length="166" mass="18526">MPLCVRDLMLTASPVLPTGTPIAMGIRTLLEAQASEIFVTDDEGRLLGVAPDYELLRWTLLERDAETPVDQVLTMHIEHVSAGDPLPKVIPLFRESRFATMPIVQAGRLVGVLKRNDVLRYVFSEKSDETVCEDSDAPQSHDQRQPAAPKFLRMNVARRSDIPTSF</sequence>
<evidence type="ECO:0000256" key="3">
    <source>
        <dbReference type="SAM" id="MobiDB-lite"/>
    </source>
</evidence>
<evidence type="ECO:0000313" key="6">
    <source>
        <dbReference type="Proteomes" id="UP000319976"/>
    </source>
</evidence>
<protein>
    <submittedName>
        <fullName evidence="5">Putative voltage-gated ClC-type chloride channel ClcB</fullName>
    </submittedName>
</protein>